<keyword evidence="1" id="KW-1133">Transmembrane helix</keyword>
<comment type="caution">
    <text evidence="2">The sequence shown here is derived from an EMBL/GenBank/DDBJ whole genome shotgun (WGS) entry which is preliminary data.</text>
</comment>
<feature type="transmembrane region" description="Helical" evidence="1">
    <location>
        <begin position="6"/>
        <end position="24"/>
    </location>
</feature>
<dbReference type="AlphaFoldDB" id="A0A1B7T8H2"/>
<sequence>MGSNFFFFFSSTFMIIYLFFLSPLKINFIKFNNNIYTFFFVCLLLSHDFLNLFTFIIQIFFYIFLNVFIF</sequence>
<keyword evidence="3" id="KW-1185">Reference proteome</keyword>
<dbReference type="EMBL" id="LXPE01000290">
    <property type="protein sequence ID" value="OBA25013.1"/>
    <property type="molecule type" value="Genomic_DNA"/>
</dbReference>
<protein>
    <submittedName>
        <fullName evidence="2">Uncharacterized protein</fullName>
    </submittedName>
</protein>
<keyword evidence="1" id="KW-0472">Membrane</keyword>
<evidence type="ECO:0000313" key="3">
    <source>
        <dbReference type="Proteomes" id="UP000092321"/>
    </source>
</evidence>
<reference evidence="3" key="1">
    <citation type="journal article" date="2016" name="Proc. Natl. Acad. Sci. U.S.A.">
        <title>Comparative genomics of biotechnologically important yeasts.</title>
        <authorList>
            <person name="Riley R."/>
            <person name="Haridas S."/>
            <person name="Wolfe K.H."/>
            <person name="Lopes M.R."/>
            <person name="Hittinger C.T."/>
            <person name="Goeker M."/>
            <person name="Salamov A.A."/>
            <person name="Wisecaver J.H."/>
            <person name="Long T.M."/>
            <person name="Calvey C.H."/>
            <person name="Aerts A.L."/>
            <person name="Barry K.W."/>
            <person name="Choi C."/>
            <person name="Clum A."/>
            <person name="Coughlan A.Y."/>
            <person name="Deshpande S."/>
            <person name="Douglass A.P."/>
            <person name="Hanson S.J."/>
            <person name="Klenk H.-P."/>
            <person name="LaButti K.M."/>
            <person name="Lapidus A."/>
            <person name="Lindquist E.A."/>
            <person name="Lipzen A.M."/>
            <person name="Meier-Kolthoff J.P."/>
            <person name="Ohm R.A."/>
            <person name="Otillar R.P."/>
            <person name="Pangilinan J.L."/>
            <person name="Peng Y."/>
            <person name="Rokas A."/>
            <person name="Rosa C.A."/>
            <person name="Scheuner C."/>
            <person name="Sibirny A.A."/>
            <person name="Slot J.C."/>
            <person name="Stielow J.B."/>
            <person name="Sun H."/>
            <person name="Kurtzman C.P."/>
            <person name="Blackwell M."/>
            <person name="Grigoriev I.V."/>
            <person name="Jeffries T.W."/>
        </authorList>
    </citation>
    <scope>NUCLEOTIDE SEQUENCE [LARGE SCALE GENOMIC DNA]</scope>
    <source>
        <strain evidence="3">NRRL Y-1626</strain>
    </source>
</reference>
<accession>A0A1B7T8H2</accession>
<evidence type="ECO:0000313" key="2">
    <source>
        <dbReference type="EMBL" id="OBA25013.1"/>
    </source>
</evidence>
<feature type="transmembrane region" description="Helical" evidence="1">
    <location>
        <begin position="36"/>
        <end position="65"/>
    </location>
</feature>
<keyword evidence="1" id="KW-0812">Transmembrane</keyword>
<gene>
    <name evidence="2" type="ORF">HANVADRAFT_91137</name>
</gene>
<organism evidence="2 3">
    <name type="scientific">Hanseniaspora valbyensis NRRL Y-1626</name>
    <dbReference type="NCBI Taxonomy" id="766949"/>
    <lineage>
        <taxon>Eukaryota</taxon>
        <taxon>Fungi</taxon>
        <taxon>Dikarya</taxon>
        <taxon>Ascomycota</taxon>
        <taxon>Saccharomycotina</taxon>
        <taxon>Saccharomycetes</taxon>
        <taxon>Saccharomycodales</taxon>
        <taxon>Saccharomycodaceae</taxon>
        <taxon>Hanseniaspora</taxon>
    </lineage>
</organism>
<dbReference type="Proteomes" id="UP000092321">
    <property type="component" value="Unassembled WGS sequence"/>
</dbReference>
<proteinExistence type="predicted"/>
<name>A0A1B7T8H2_9ASCO</name>
<evidence type="ECO:0000256" key="1">
    <source>
        <dbReference type="SAM" id="Phobius"/>
    </source>
</evidence>